<comment type="function">
    <text evidence="2">A 50S ribosomal subunit assembly protein with GTPase activity, required for 50S subunit assembly at low temperatures, may also play a role in translation. Binds GTP and analogs. Binds the 70S ribosome between the 30S and 50S subunits, in a similar position as ribosome-bound EF-G; it contacts a number of ribosomal proteins, both rRNAs and the A-site tRNA.</text>
</comment>
<dbReference type="NCBIfam" id="TIGR00231">
    <property type="entry name" value="small_GTP"/>
    <property type="match status" value="1"/>
</dbReference>
<dbReference type="InterPro" id="IPR047042">
    <property type="entry name" value="BipA_II"/>
</dbReference>
<dbReference type="Proteomes" id="UP001487296">
    <property type="component" value="Unassembled WGS sequence"/>
</dbReference>
<dbReference type="InterPro" id="IPR000795">
    <property type="entry name" value="T_Tr_GTP-bd_dom"/>
</dbReference>
<dbReference type="PRINTS" id="PR00315">
    <property type="entry name" value="ELONGATNFCT"/>
</dbReference>
<dbReference type="InterPro" id="IPR006298">
    <property type="entry name" value="BipA"/>
</dbReference>
<dbReference type="InterPro" id="IPR004161">
    <property type="entry name" value="EFTu-like_2"/>
</dbReference>
<dbReference type="InterPro" id="IPR047043">
    <property type="entry name" value="BipA_III"/>
</dbReference>
<protein>
    <recommendedName>
        <fullName evidence="2">Large ribosomal subunit assembly factor BipA</fullName>
        <ecNumber evidence="2">3.6.5.-</ecNumber>
    </recommendedName>
    <alternativeName>
        <fullName evidence="2">GTP-binding protein BipA</fullName>
    </alternativeName>
</protein>
<keyword evidence="2" id="KW-0690">Ribosome biogenesis</keyword>
<dbReference type="CDD" id="cd16263">
    <property type="entry name" value="BipA_III"/>
    <property type="match status" value="1"/>
</dbReference>
<dbReference type="Gene3D" id="3.30.70.870">
    <property type="entry name" value="Elongation Factor G (Translational Gtpase), domain 3"/>
    <property type="match status" value="1"/>
</dbReference>
<dbReference type="InterPro" id="IPR000640">
    <property type="entry name" value="EFG_V-like"/>
</dbReference>
<keyword evidence="2" id="KW-0547">Nucleotide-binding</keyword>
<keyword evidence="2" id="KW-0820">tRNA-binding</keyword>
<accession>A0ABV1FPC1</accession>
<dbReference type="CDD" id="cd03691">
    <property type="entry name" value="BipA_TypA_II"/>
    <property type="match status" value="1"/>
</dbReference>
<dbReference type="InterPro" id="IPR042116">
    <property type="entry name" value="TypA/BipA_C"/>
</dbReference>
<dbReference type="Gene3D" id="2.40.30.10">
    <property type="entry name" value="Translation factors"/>
    <property type="match status" value="1"/>
</dbReference>
<dbReference type="Gene3D" id="3.30.70.240">
    <property type="match status" value="1"/>
</dbReference>
<dbReference type="InterPro" id="IPR031157">
    <property type="entry name" value="G_TR_CS"/>
</dbReference>
<evidence type="ECO:0000256" key="2">
    <source>
        <dbReference type="HAMAP-Rule" id="MF_00849"/>
    </source>
</evidence>
<evidence type="ECO:0000256" key="1">
    <source>
        <dbReference type="ARBA" id="ARBA00023134"/>
    </source>
</evidence>
<comment type="subunit">
    <text evidence="2">Monomer.</text>
</comment>
<dbReference type="CDD" id="cd03710">
    <property type="entry name" value="BipA_TypA_C"/>
    <property type="match status" value="1"/>
</dbReference>
<dbReference type="PANTHER" id="PTHR42908">
    <property type="entry name" value="TRANSLATION ELONGATION FACTOR-RELATED"/>
    <property type="match status" value="1"/>
</dbReference>
<feature type="binding site" evidence="2">
    <location>
        <begin position="14"/>
        <end position="19"/>
    </location>
    <ligand>
        <name>GTP</name>
        <dbReference type="ChEBI" id="CHEBI:37565"/>
    </ligand>
</feature>
<proteinExistence type="inferred from homology"/>
<dbReference type="PROSITE" id="PS51722">
    <property type="entry name" value="G_TR_2"/>
    <property type="match status" value="1"/>
</dbReference>
<dbReference type="Gene3D" id="3.40.50.300">
    <property type="entry name" value="P-loop containing nucleotide triphosphate hydrolases"/>
    <property type="match status" value="1"/>
</dbReference>
<evidence type="ECO:0000313" key="5">
    <source>
        <dbReference type="Proteomes" id="UP001487296"/>
    </source>
</evidence>
<dbReference type="SUPFAM" id="SSF54980">
    <property type="entry name" value="EF-G C-terminal domain-like"/>
    <property type="match status" value="2"/>
</dbReference>
<dbReference type="InterPro" id="IPR009000">
    <property type="entry name" value="Transl_B-barrel_sf"/>
</dbReference>
<dbReference type="Gene3D" id="2.40.50.250">
    <property type="entry name" value="bipa protein"/>
    <property type="match status" value="1"/>
</dbReference>
<dbReference type="HAMAP" id="MF_00849">
    <property type="entry name" value="BipA"/>
    <property type="match status" value="1"/>
</dbReference>
<dbReference type="Pfam" id="PF03144">
    <property type="entry name" value="GTP_EFTU_D2"/>
    <property type="match status" value="1"/>
</dbReference>
<keyword evidence="5" id="KW-1185">Reference proteome</keyword>
<keyword evidence="2" id="KW-0378">Hydrolase</keyword>
<dbReference type="SMART" id="SM00838">
    <property type="entry name" value="EFG_C"/>
    <property type="match status" value="1"/>
</dbReference>
<dbReference type="InterPro" id="IPR035647">
    <property type="entry name" value="EFG_III/V"/>
</dbReference>
<evidence type="ECO:0000259" key="3">
    <source>
        <dbReference type="PROSITE" id="PS51722"/>
    </source>
</evidence>
<comment type="subcellular location">
    <subcellularLocation>
        <location evidence="2">Cytoplasm</location>
    </subcellularLocation>
    <text evidence="2">Binds to ribosomes.</text>
</comment>
<comment type="catalytic activity">
    <reaction evidence="2">
        <text>GTP + H2O = GDP + phosphate + H(+)</text>
        <dbReference type="Rhea" id="RHEA:19669"/>
        <dbReference type="ChEBI" id="CHEBI:15377"/>
        <dbReference type="ChEBI" id="CHEBI:15378"/>
        <dbReference type="ChEBI" id="CHEBI:37565"/>
        <dbReference type="ChEBI" id="CHEBI:43474"/>
        <dbReference type="ChEBI" id="CHEBI:58189"/>
    </reaction>
</comment>
<feature type="domain" description="Tr-type G" evidence="3">
    <location>
        <begin position="2"/>
        <end position="197"/>
    </location>
</feature>
<name>A0ABV1FPC1_9BACT</name>
<dbReference type="Pfam" id="PF00009">
    <property type="entry name" value="GTP_EFTU"/>
    <property type="match status" value="1"/>
</dbReference>
<feature type="binding site" evidence="2">
    <location>
        <begin position="127"/>
        <end position="130"/>
    </location>
    <ligand>
        <name>GTP</name>
        <dbReference type="ChEBI" id="CHEBI:37565"/>
    </ligand>
</feature>
<dbReference type="InterPro" id="IPR035651">
    <property type="entry name" value="BipA_V"/>
</dbReference>
<dbReference type="InterPro" id="IPR047041">
    <property type="entry name" value="BipA_GTP-bd_dom"/>
</dbReference>
<comment type="similarity">
    <text evidence="2">Belongs to the TRAFAC class translation factor GTPase superfamily. Classic translation factor GTPase family. BipA subfamily.</text>
</comment>
<dbReference type="PANTHER" id="PTHR42908:SF8">
    <property type="entry name" value="TR-TYPE G DOMAIN-CONTAINING PROTEIN"/>
    <property type="match status" value="1"/>
</dbReference>
<keyword evidence="2" id="KW-0699">rRNA-binding</keyword>
<dbReference type="InterPro" id="IPR027417">
    <property type="entry name" value="P-loop_NTPase"/>
</dbReference>
<dbReference type="InterPro" id="IPR048876">
    <property type="entry name" value="BipA_C"/>
</dbReference>
<evidence type="ECO:0000313" key="4">
    <source>
        <dbReference type="EMBL" id="MEQ2486260.1"/>
    </source>
</evidence>
<dbReference type="Pfam" id="PF00679">
    <property type="entry name" value="EFG_C"/>
    <property type="match status" value="1"/>
</dbReference>
<sequence length="600" mass="67466">MQDIRNIAVIAHVDHGKTTLVDKMMLAGKLFRDGQDNSGEVLDSNDLERERGITILSKNVSINWKGVKINILDTPGHSDFGGEVERVLNMADGCLLLVDAFEGPMPQTRFVLQKALQIGLKPIVVVNKVDKPNCRPEAVYEMVFDLMCDLNATEDQLDFTVVYGSAKNGWMGPDFNKPTDNIDYLLDKIVEVIPAPKQLEGTPQMLITSLDYSNYTGRIAVGRVHRGKLTDGMNIVICHRDGTQERTKIKELHTFEGIGHKRVDSVESGDICAVVGLERFEIGDTIADFENPEPLPPIAVDEPTMSMLFTINDSPFFGREGKFCTSRQINDRLQRELEKNIALRVEPFEDSTDKWIVKGRGVLHLSVLIETMRREGYELQVGQPQVIYKEIDGQKCEPVEELDINVPQDYSSKMVDMVTRRKGDLTGMDTEGDRVNITFDIPSRGIIGLRTNVLTASQGEAIMAHRYKEYQPYKGDIVRRTNGSMISMDGGTAYAYAIDKLQDRGKFFIDPGEEVYPGEVVGEHVHDNDLVINVCKAKQLTNVRASGSDDKAHIVPKTVMSLEECLEYIKADEYVEVTPKSIRMRKIILDHLERKRSNKE</sequence>
<dbReference type="NCBIfam" id="TIGR01394">
    <property type="entry name" value="TypA_BipA"/>
    <property type="match status" value="1"/>
</dbReference>
<gene>
    <name evidence="4" type="primary">typA</name>
    <name evidence="2" type="synonym">bipA</name>
    <name evidence="4" type="ORF">AAAT34_04215</name>
</gene>
<dbReference type="EC" id="3.6.5.-" evidence="2"/>
<dbReference type="CDD" id="cd01891">
    <property type="entry name" value="TypA_BipA"/>
    <property type="match status" value="1"/>
</dbReference>
<keyword evidence="1 2" id="KW-0342">GTP-binding</keyword>
<keyword evidence="2" id="KW-0694">RNA-binding</keyword>
<dbReference type="PROSITE" id="PS00301">
    <property type="entry name" value="G_TR_1"/>
    <property type="match status" value="1"/>
</dbReference>
<comment type="caution">
    <text evidence="4">The sequence shown here is derived from an EMBL/GenBank/DDBJ whole genome shotgun (WGS) entry which is preliminary data.</text>
</comment>
<dbReference type="InterPro" id="IPR005225">
    <property type="entry name" value="Small_GTP-bd"/>
</dbReference>
<keyword evidence="2" id="KW-0963">Cytoplasm</keyword>
<reference evidence="4 5" key="1">
    <citation type="submission" date="2024-04" db="EMBL/GenBank/DDBJ databases">
        <title>Human intestinal bacterial collection.</title>
        <authorList>
            <person name="Pauvert C."/>
            <person name="Hitch T.C.A."/>
            <person name="Clavel T."/>
        </authorList>
    </citation>
    <scope>NUCLEOTIDE SEQUENCE [LARGE SCALE GENOMIC DNA]</scope>
    <source>
        <strain evidence="4 5">CLA-AA-H145</strain>
    </source>
</reference>
<dbReference type="RefSeq" id="WP_215759335.1">
    <property type="nucleotide sequence ID" value="NZ_JAHKBE010000010.1"/>
</dbReference>
<organism evidence="4 5">
    <name type="scientific">Hallella faecis</name>
    <dbReference type="NCBI Taxonomy" id="2841596"/>
    <lineage>
        <taxon>Bacteria</taxon>
        <taxon>Pseudomonadati</taxon>
        <taxon>Bacteroidota</taxon>
        <taxon>Bacteroidia</taxon>
        <taxon>Bacteroidales</taxon>
        <taxon>Prevotellaceae</taxon>
        <taxon>Hallella</taxon>
    </lineage>
</organism>
<dbReference type="SUPFAM" id="SSF50447">
    <property type="entry name" value="Translation proteins"/>
    <property type="match status" value="1"/>
</dbReference>
<dbReference type="EMBL" id="JBBNFP010000010">
    <property type="protein sequence ID" value="MEQ2486260.1"/>
    <property type="molecule type" value="Genomic_DNA"/>
</dbReference>
<dbReference type="Pfam" id="PF21018">
    <property type="entry name" value="BipA_C"/>
    <property type="match status" value="1"/>
</dbReference>
<dbReference type="SUPFAM" id="SSF52540">
    <property type="entry name" value="P-loop containing nucleoside triphosphate hydrolases"/>
    <property type="match status" value="1"/>
</dbReference>